<dbReference type="SUPFAM" id="SSF53067">
    <property type="entry name" value="Actin-like ATPase domain"/>
    <property type="match status" value="2"/>
</dbReference>
<dbReference type="RefSeq" id="WP_115569987.1">
    <property type="nucleotide sequence ID" value="NZ_NXLV01000015.1"/>
</dbReference>
<accession>A0A3D8IWN0</accession>
<dbReference type="Proteomes" id="UP000257045">
    <property type="component" value="Unassembled WGS sequence"/>
</dbReference>
<dbReference type="GO" id="GO:0016462">
    <property type="term" value="F:pyrophosphatase activity"/>
    <property type="evidence" value="ECO:0007669"/>
    <property type="project" value="TreeGrafter"/>
</dbReference>
<dbReference type="EMBL" id="NXLV01000015">
    <property type="protein sequence ID" value="RDU69380.1"/>
    <property type="molecule type" value="Genomic_DNA"/>
</dbReference>
<evidence type="ECO:0000313" key="4">
    <source>
        <dbReference type="Proteomes" id="UP000257045"/>
    </source>
</evidence>
<dbReference type="InterPro" id="IPR043129">
    <property type="entry name" value="ATPase_NBD"/>
</dbReference>
<keyword evidence="1" id="KW-0378">Hydrolase</keyword>
<feature type="domain" description="Ppx/GppA phosphatase N-terminal" evidence="2">
    <location>
        <begin position="24"/>
        <end position="297"/>
    </location>
</feature>
<dbReference type="SUPFAM" id="SSF109604">
    <property type="entry name" value="HD-domain/PDEase-like"/>
    <property type="match status" value="1"/>
</dbReference>
<dbReference type="Gene3D" id="1.10.3210.10">
    <property type="entry name" value="Hypothetical protein af1432"/>
    <property type="match status" value="1"/>
</dbReference>
<evidence type="ECO:0000313" key="3">
    <source>
        <dbReference type="EMBL" id="RDU69380.1"/>
    </source>
</evidence>
<evidence type="ECO:0000256" key="1">
    <source>
        <dbReference type="ARBA" id="ARBA00022801"/>
    </source>
</evidence>
<gene>
    <name evidence="3" type="ORF">CQA58_06900</name>
</gene>
<evidence type="ECO:0000259" key="2">
    <source>
        <dbReference type="Pfam" id="PF02541"/>
    </source>
</evidence>
<dbReference type="CDD" id="cd24052">
    <property type="entry name" value="ASKHA_NBD_HpPPX-GppA-like"/>
    <property type="match status" value="1"/>
</dbReference>
<keyword evidence="4" id="KW-1185">Reference proteome</keyword>
<dbReference type="InterPro" id="IPR050273">
    <property type="entry name" value="GppA/Ppx_hydrolase"/>
</dbReference>
<comment type="caution">
    <text evidence="3">The sequence shown here is derived from an EMBL/GenBank/DDBJ whole genome shotgun (WGS) entry which is preliminary data.</text>
</comment>
<name>A0A3D8IWN0_9HELI</name>
<dbReference type="InterPro" id="IPR030673">
    <property type="entry name" value="PyroPPase_GppA_Ppx"/>
</dbReference>
<dbReference type="InterPro" id="IPR003695">
    <property type="entry name" value="Ppx_GppA_N"/>
</dbReference>
<dbReference type="Pfam" id="PF02541">
    <property type="entry name" value="Ppx-GppA"/>
    <property type="match status" value="1"/>
</dbReference>
<dbReference type="Gene3D" id="3.30.420.150">
    <property type="entry name" value="Exopolyphosphatase. Domain 2"/>
    <property type="match status" value="1"/>
</dbReference>
<reference evidence="3 4" key="1">
    <citation type="submission" date="2018-04" db="EMBL/GenBank/DDBJ databases">
        <title>Novel Campyloabacter and Helicobacter Species and Strains.</title>
        <authorList>
            <person name="Mannion A.J."/>
            <person name="Shen Z."/>
            <person name="Fox J.G."/>
        </authorList>
    </citation>
    <scope>NUCLEOTIDE SEQUENCE [LARGE SCALE GENOMIC DNA]</scope>
    <source>
        <strain evidence="3 4">MIT 04-9366</strain>
    </source>
</reference>
<dbReference type="AlphaFoldDB" id="A0A3D8IWN0"/>
<organism evidence="3 4">
    <name type="scientific">Helicobacter brantae</name>
    <dbReference type="NCBI Taxonomy" id="375927"/>
    <lineage>
        <taxon>Bacteria</taxon>
        <taxon>Pseudomonadati</taxon>
        <taxon>Campylobacterota</taxon>
        <taxon>Epsilonproteobacteria</taxon>
        <taxon>Campylobacterales</taxon>
        <taxon>Helicobacteraceae</taxon>
        <taxon>Helicobacter</taxon>
    </lineage>
</organism>
<dbReference type="OrthoDB" id="9793035at2"/>
<sequence>MAKIVAVIDIGSNSARMAVFARTSRYGFYLLEECKSRVRISEGSYENDGFLQEIPMQRTLQALKNFTQVAKSKGARKIFCVATSALRDAPNSRDFLQRAKREAGVQIKIIDGDKEAYFGALACLNLLHQNEGITIDVGGGSSECALLNGGAIVQKISLDIGAIRIKELFFDGKNDIEGAKSFIKKELEKLPSIFSHKYALGIGGSIRALSKIIAKERGVAFLHGLEVEAQYYLDFCKKICNGSSSNLKDMGFNEDRLDSIRGGALIFASLLEYFGVKKVITSGVGVREGVFLQDLLRGHNGRFPKGFNPSFRSLLDRFEGKHSLGKEIKREALRLFDVLSPLHSLSSELKKPLAIASRLSMLGEVLGCHSCSLHSSYLAFNGLEYGYSYQERQLVKTLIEYSNKKTPKESKFKHLSLKDLKILTDILALAKILATKDCKLEYRLDSDNDLHIIGESYLARDQIQKISKNFDFGIEFGEKTLSRVFHKTHYQVSF</sequence>
<dbReference type="PIRSF" id="PIRSF001267">
    <property type="entry name" value="Pyrophosphatase_GppA_Ppx"/>
    <property type="match status" value="1"/>
</dbReference>
<proteinExistence type="predicted"/>
<dbReference type="PANTHER" id="PTHR30005">
    <property type="entry name" value="EXOPOLYPHOSPHATASE"/>
    <property type="match status" value="1"/>
</dbReference>
<dbReference type="Gene3D" id="3.30.420.40">
    <property type="match status" value="1"/>
</dbReference>
<dbReference type="PANTHER" id="PTHR30005:SF0">
    <property type="entry name" value="RETROGRADE REGULATION PROTEIN 2"/>
    <property type="match status" value="1"/>
</dbReference>
<protein>
    <submittedName>
        <fullName evidence="3">Ppx/GppA family phosphatase</fullName>
    </submittedName>
</protein>